<evidence type="ECO:0000313" key="3">
    <source>
        <dbReference type="Proteomes" id="UP001642484"/>
    </source>
</evidence>
<gene>
    <name evidence="2" type="ORF">CCMP2556_LOCUS30818</name>
</gene>
<accession>A0ABP0NGY4</accession>
<proteinExistence type="predicted"/>
<dbReference type="EMBL" id="CAXAMN010021718">
    <property type="protein sequence ID" value="CAK9062688.1"/>
    <property type="molecule type" value="Genomic_DNA"/>
</dbReference>
<protein>
    <submittedName>
        <fullName evidence="2">Uncharacterized protein</fullName>
    </submittedName>
</protein>
<keyword evidence="3" id="KW-1185">Reference proteome</keyword>
<feature type="compositionally biased region" description="Basic residues" evidence="1">
    <location>
        <begin position="124"/>
        <end position="133"/>
    </location>
</feature>
<comment type="caution">
    <text evidence="2">The sequence shown here is derived from an EMBL/GenBank/DDBJ whole genome shotgun (WGS) entry which is preliminary data.</text>
</comment>
<feature type="region of interest" description="Disordered" evidence="1">
    <location>
        <begin position="116"/>
        <end position="146"/>
    </location>
</feature>
<evidence type="ECO:0000313" key="2">
    <source>
        <dbReference type="EMBL" id="CAK9062688.1"/>
    </source>
</evidence>
<feature type="non-terminal residue" evidence="2">
    <location>
        <position position="1"/>
    </location>
</feature>
<dbReference type="Proteomes" id="UP001642484">
    <property type="component" value="Unassembled WGS sequence"/>
</dbReference>
<organism evidence="2 3">
    <name type="scientific">Durusdinium trenchii</name>
    <dbReference type="NCBI Taxonomy" id="1381693"/>
    <lineage>
        <taxon>Eukaryota</taxon>
        <taxon>Sar</taxon>
        <taxon>Alveolata</taxon>
        <taxon>Dinophyceae</taxon>
        <taxon>Suessiales</taxon>
        <taxon>Symbiodiniaceae</taxon>
        <taxon>Durusdinium</taxon>
    </lineage>
</organism>
<reference evidence="2 3" key="1">
    <citation type="submission" date="2024-02" db="EMBL/GenBank/DDBJ databases">
        <authorList>
            <person name="Chen Y."/>
            <person name="Shah S."/>
            <person name="Dougan E. K."/>
            <person name="Thang M."/>
            <person name="Chan C."/>
        </authorList>
    </citation>
    <scope>NUCLEOTIDE SEQUENCE [LARGE SCALE GENOMIC DNA]</scope>
</reference>
<name>A0ABP0NGY4_9DINO</name>
<evidence type="ECO:0000256" key="1">
    <source>
        <dbReference type="SAM" id="MobiDB-lite"/>
    </source>
</evidence>
<sequence>APLAQVIASVVHSACPTRGREMENFLETRCDEENFHGTWRDFLTLPENDHGAFVEVKEKKKKKKPFVGGRYGVAIEEAVKAEMRGQHGAVGEVIELLADKTKTNPAGADHLVKAAENTEEKTKKQIHKGKQHKLPVWEESDSSSSD</sequence>